<dbReference type="EMBL" id="PGOL01002221">
    <property type="protein sequence ID" value="PKI49618.1"/>
    <property type="molecule type" value="Genomic_DNA"/>
</dbReference>
<evidence type="ECO:0000313" key="7">
    <source>
        <dbReference type="Proteomes" id="UP000233551"/>
    </source>
</evidence>
<dbReference type="AlphaFoldDB" id="A0A218X944"/>
<organism evidence="4 6">
    <name type="scientific">Punica granatum</name>
    <name type="common">Pomegranate</name>
    <dbReference type="NCBI Taxonomy" id="22663"/>
    <lineage>
        <taxon>Eukaryota</taxon>
        <taxon>Viridiplantae</taxon>
        <taxon>Streptophyta</taxon>
        <taxon>Embryophyta</taxon>
        <taxon>Tracheophyta</taxon>
        <taxon>Spermatophyta</taxon>
        <taxon>Magnoliopsida</taxon>
        <taxon>eudicotyledons</taxon>
        <taxon>Gunneridae</taxon>
        <taxon>Pentapetalae</taxon>
        <taxon>rosids</taxon>
        <taxon>malvids</taxon>
        <taxon>Myrtales</taxon>
        <taxon>Lythraceae</taxon>
        <taxon>Punica</taxon>
    </lineage>
</organism>
<evidence type="ECO:0000256" key="2">
    <source>
        <dbReference type="ARBA" id="ARBA00023157"/>
    </source>
</evidence>
<name>A0A218X944_PUNGR</name>
<accession>A0A218X944</accession>
<reference evidence="6" key="1">
    <citation type="journal article" date="2017" name="Plant J.">
        <title>The pomegranate (Punica granatum L.) genome and the genomics of punicalagin biosynthesis.</title>
        <authorList>
            <person name="Qin G."/>
            <person name="Xu C."/>
            <person name="Ming R."/>
            <person name="Tang H."/>
            <person name="Guyot R."/>
            <person name="Kramer E.M."/>
            <person name="Hu Y."/>
            <person name="Yi X."/>
            <person name="Qi Y."/>
            <person name="Xu X."/>
            <person name="Gao Z."/>
            <person name="Pan H."/>
            <person name="Jian J."/>
            <person name="Tian Y."/>
            <person name="Yue Z."/>
            <person name="Xu Y."/>
        </authorList>
    </citation>
    <scope>NUCLEOTIDE SEQUENCE [LARGE SCALE GENOMIC DNA]</scope>
    <source>
        <strain evidence="6">cv. Dabenzi</strain>
    </source>
</reference>
<sequence>MAKNYGVAAIVAALCLVGVVHCVECLTVEGPVYCDTCRVDFPTPLSYDLKGAKVKVECRNKTTNEVTVSIEGATDGFGWYRIPVEGDHEEELCEVSLLDSGDETCSELLEGAVHNARVALTNRNGISHQTARFASSLGYATKEPHANCTKVLLEMGVLPPDFFNN</sequence>
<evidence type="ECO:0000313" key="6">
    <source>
        <dbReference type="Proteomes" id="UP000197138"/>
    </source>
</evidence>
<gene>
    <name evidence="4" type="ORF">CDL15_Pgr007491</name>
    <name evidence="5" type="ORF">CRG98_030008</name>
</gene>
<evidence type="ECO:0000256" key="1">
    <source>
        <dbReference type="ARBA" id="ARBA00010049"/>
    </source>
</evidence>
<feature type="signal peptide" evidence="3">
    <location>
        <begin position="1"/>
        <end position="22"/>
    </location>
</feature>
<dbReference type="OrthoDB" id="1888725at2759"/>
<dbReference type="STRING" id="22663.A0A218X944"/>
<dbReference type="InterPro" id="IPR006040">
    <property type="entry name" value="Allergen_Ole_e_I_CS"/>
</dbReference>
<keyword evidence="3" id="KW-0732">Signal</keyword>
<evidence type="ECO:0000313" key="5">
    <source>
        <dbReference type="EMBL" id="PKI49618.1"/>
    </source>
</evidence>
<comment type="caution">
    <text evidence="4">The sequence shown here is derived from an EMBL/GenBank/DDBJ whole genome shotgun (WGS) entry which is preliminary data.</text>
</comment>
<reference evidence="4" key="2">
    <citation type="submission" date="2017-06" db="EMBL/GenBank/DDBJ databases">
        <title>The pomegranate genome and the genomics of punicalagin biosynthesis.</title>
        <authorList>
            <person name="Xu C."/>
        </authorList>
    </citation>
    <scope>NUCLEOTIDE SEQUENCE [LARGE SCALE GENOMIC DNA]</scope>
    <source>
        <tissue evidence="4">Fresh leaf</tissue>
    </source>
</reference>
<dbReference type="Pfam" id="PF01190">
    <property type="entry name" value="Pollen_Ole_e_1"/>
    <property type="match status" value="1"/>
</dbReference>
<dbReference type="InterPro" id="IPR006041">
    <property type="entry name" value="Pollen_Ole_e1_allergen"/>
</dbReference>
<dbReference type="GO" id="GO:0005615">
    <property type="term" value="C:extracellular space"/>
    <property type="evidence" value="ECO:0007669"/>
    <property type="project" value="InterPro"/>
</dbReference>
<keyword evidence="2" id="KW-1015">Disulfide bond</keyword>
<dbReference type="PROSITE" id="PS00925">
    <property type="entry name" value="OLEEI"/>
    <property type="match status" value="1"/>
</dbReference>
<dbReference type="PANTHER" id="PTHR31614:SF20">
    <property type="entry name" value="POLLEN PROTEIN OLE E I-LIKE PROTEIN"/>
    <property type="match status" value="1"/>
</dbReference>
<evidence type="ECO:0000256" key="3">
    <source>
        <dbReference type="SAM" id="SignalP"/>
    </source>
</evidence>
<dbReference type="PANTHER" id="PTHR31614">
    <property type="entry name" value="PROTEIN DOWNSTREAM OF FLC-RELATED"/>
    <property type="match status" value="1"/>
</dbReference>
<evidence type="ECO:0000313" key="4">
    <source>
        <dbReference type="EMBL" id="OWM81453.1"/>
    </source>
</evidence>
<protein>
    <submittedName>
        <fullName evidence="4">Uncharacterized protein</fullName>
    </submittedName>
</protein>
<proteinExistence type="inferred from homology"/>
<keyword evidence="7" id="KW-1185">Reference proteome</keyword>
<comment type="similarity">
    <text evidence="1">Belongs to the Ole e I family.</text>
</comment>
<feature type="chain" id="PRO_5014071929" evidence="3">
    <location>
        <begin position="23"/>
        <end position="165"/>
    </location>
</feature>
<dbReference type="Proteomes" id="UP000233551">
    <property type="component" value="Unassembled WGS sequence"/>
</dbReference>
<dbReference type="Proteomes" id="UP000197138">
    <property type="component" value="Unassembled WGS sequence"/>
</dbReference>
<dbReference type="EMBL" id="MTKT01002214">
    <property type="protein sequence ID" value="OWM81453.1"/>
    <property type="molecule type" value="Genomic_DNA"/>
</dbReference>
<reference evidence="5 7" key="3">
    <citation type="submission" date="2017-11" db="EMBL/GenBank/DDBJ databases">
        <title>De-novo sequencing of pomegranate (Punica granatum L.) genome.</title>
        <authorList>
            <person name="Akparov Z."/>
            <person name="Amiraslanov A."/>
            <person name="Hajiyeva S."/>
            <person name="Abbasov M."/>
            <person name="Kaur K."/>
            <person name="Hamwieh A."/>
            <person name="Solovyev V."/>
            <person name="Salamov A."/>
            <person name="Braich B."/>
            <person name="Kosarev P."/>
            <person name="Mahmoud A."/>
            <person name="Hajiyev E."/>
            <person name="Babayeva S."/>
            <person name="Izzatullayeva V."/>
            <person name="Mammadov A."/>
            <person name="Mammadov A."/>
            <person name="Sharifova S."/>
            <person name="Ojaghi J."/>
            <person name="Eynullazada K."/>
            <person name="Bayramov B."/>
            <person name="Abdulazimova A."/>
            <person name="Shahmuradov I."/>
        </authorList>
    </citation>
    <scope>NUCLEOTIDE SEQUENCE [LARGE SCALE GENOMIC DNA]</scope>
    <source>
        <strain evidence="5">AG2017</strain>
        <strain evidence="7">cv. AG2017</strain>
        <tissue evidence="5">Leaf</tissue>
    </source>
</reference>
<dbReference type="GeneID" id="116208456"/>